<dbReference type="GO" id="GO:0005886">
    <property type="term" value="C:plasma membrane"/>
    <property type="evidence" value="ECO:0007669"/>
    <property type="project" value="TreeGrafter"/>
</dbReference>
<dbReference type="EMBL" id="DTMM01000034">
    <property type="protein sequence ID" value="HFT92680.1"/>
    <property type="molecule type" value="Genomic_DNA"/>
</dbReference>
<evidence type="ECO:0000313" key="4">
    <source>
        <dbReference type="EMBL" id="HFT92680.1"/>
    </source>
</evidence>
<accession>A0A7C3LR66</accession>
<evidence type="ECO:0000259" key="3">
    <source>
        <dbReference type="PROSITE" id="PS50887"/>
    </source>
</evidence>
<comment type="caution">
    <text evidence="4">The sequence shown here is derived from an EMBL/GenBank/DDBJ whole genome shotgun (WGS) entry which is preliminary data.</text>
</comment>
<dbReference type="Pfam" id="PF00990">
    <property type="entry name" value="GGDEF"/>
    <property type="match status" value="1"/>
</dbReference>
<dbReference type="GO" id="GO:0052621">
    <property type="term" value="F:diguanylate cyclase activity"/>
    <property type="evidence" value="ECO:0007669"/>
    <property type="project" value="UniProtKB-EC"/>
</dbReference>
<dbReference type="NCBIfam" id="TIGR00254">
    <property type="entry name" value="GGDEF"/>
    <property type="match status" value="1"/>
</dbReference>
<evidence type="ECO:0000256" key="2">
    <source>
        <dbReference type="ARBA" id="ARBA00034247"/>
    </source>
</evidence>
<dbReference type="InterPro" id="IPR050469">
    <property type="entry name" value="Diguanylate_Cyclase"/>
</dbReference>
<dbReference type="Gene3D" id="3.30.70.270">
    <property type="match status" value="1"/>
</dbReference>
<evidence type="ECO:0000256" key="1">
    <source>
        <dbReference type="ARBA" id="ARBA00012528"/>
    </source>
</evidence>
<proteinExistence type="predicted"/>
<reference evidence="4" key="1">
    <citation type="journal article" date="2020" name="mSystems">
        <title>Genome- and Community-Level Interaction Insights into Carbon Utilization and Element Cycling Functions of Hydrothermarchaeota in Hydrothermal Sediment.</title>
        <authorList>
            <person name="Zhou Z."/>
            <person name="Liu Y."/>
            <person name="Xu W."/>
            <person name="Pan J."/>
            <person name="Luo Z.H."/>
            <person name="Li M."/>
        </authorList>
    </citation>
    <scope>NUCLEOTIDE SEQUENCE [LARGE SCALE GENOMIC DNA]</scope>
    <source>
        <strain evidence="4">SpSt-902</strain>
    </source>
</reference>
<dbReference type="InterPro" id="IPR000160">
    <property type="entry name" value="GGDEF_dom"/>
</dbReference>
<feature type="domain" description="GGDEF" evidence="3">
    <location>
        <begin position="225"/>
        <end position="364"/>
    </location>
</feature>
<dbReference type="GO" id="GO:0043709">
    <property type="term" value="P:cell adhesion involved in single-species biofilm formation"/>
    <property type="evidence" value="ECO:0007669"/>
    <property type="project" value="TreeGrafter"/>
</dbReference>
<sequence length="368" mass="41938">MDSMHTADDPNPGEIARLTLQDLAREKKSPTPLNYARTYARYSESNTDVVLQKLFDLLELSTQLEEDEWTGKQVEELRCYLPRTALLTEAGVCKAMERILEETLARNKSFSQEIHLRKVEVNQTVSHLNEIIGEAHLLINQTSMRLEHSLDRFNVVKSLDEARPIFLEIIEQSKTLLTRFRTIGEEFQEAHRRLMSSTIEASLDPLTGALNRRGFQKRLASSVGLEVVLMIFDLDHFKELNDRQGHHQGDQVLKRVATLVTGFLGDTPSVFSRWGGDEFLVLFPRKALEEIVSIAEEIRCRVEQARFGVRPDPASPDRGMTISIGISAGRLANEHLFDRFYNLADQALYLAKKEGRNRTRAIHLDDAP</sequence>
<dbReference type="AlphaFoldDB" id="A0A7C3LR66"/>
<dbReference type="PANTHER" id="PTHR45138:SF9">
    <property type="entry name" value="DIGUANYLATE CYCLASE DGCM-RELATED"/>
    <property type="match status" value="1"/>
</dbReference>
<dbReference type="SMART" id="SM00267">
    <property type="entry name" value="GGDEF"/>
    <property type="match status" value="1"/>
</dbReference>
<name>A0A7C3LR66_9BACT</name>
<protein>
    <recommendedName>
        <fullName evidence="1">diguanylate cyclase</fullName>
        <ecNumber evidence="1">2.7.7.65</ecNumber>
    </recommendedName>
</protein>
<dbReference type="InterPro" id="IPR029787">
    <property type="entry name" value="Nucleotide_cyclase"/>
</dbReference>
<gene>
    <name evidence="4" type="ORF">ENX03_01825</name>
</gene>
<comment type="catalytic activity">
    <reaction evidence="2">
        <text>2 GTP = 3',3'-c-di-GMP + 2 diphosphate</text>
        <dbReference type="Rhea" id="RHEA:24898"/>
        <dbReference type="ChEBI" id="CHEBI:33019"/>
        <dbReference type="ChEBI" id="CHEBI:37565"/>
        <dbReference type="ChEBI" id="CHEBI:58805"/>
        <dbReference type="EC" id="2.7.7.65"/>
    </reaction>
</comment>
<dbReference type="InterPro" id="IPR043128">
    <property type="entry name" value="Rev_trsase/Diguanyl_cyclase"/>
</dbReference>
<dbReference type="PANTHER" id="PTHR45138">
    <property type="entry name" value="REGULATORY COMPONENTS OF SENSORY TRANSDUCTION SYSTEM"/>
    <property type="match status" value="1"/>
</dbReference>
<dbReference type="EC" id="2.7.7.65" evidence="1"/>
<dbReference type="PROSITE" id="PS50887">
    <property type="entry name" value="GGDEF"/>
    <property type="match status" value="1"/>
</dbReference>
<dbReference type="CDD" id="cd01949">
    <property type="entry name" value="GGDEF"/>
    <property type="match status" value="1"/>
</dbReference>
<dbReference type="SUPFAM" id="SSF55073">
    <property type="entry name" value="Nucleotide cyclase"/>
    <property type="match status" value="1"/>
</dbReference>
<dbReference type="GO" id="GO:1902201">
    <property type="term" value="P:negative regulation of bacterial-type flagellum-dependent cell motility"/>
    <property type="evidence" value="ECO:0007669"/>
    <property type="project" value="TreeGrafter"/>
</dbReference>
<organism evidence="4">
    <name type="scientific">Leptospirillum ferriphilum</name>
    <dbReference type="NCBI Taxonomy" id="178606"/>
    <lineage>
        <taxon>Bacteria</taxon>
        <taxon>Pseudomonadati</taxon>
        <taxon>Nitrospirota</taxon>
        <taxon>Nitrospiria</taxon>
        <taxon>Nitrospirales</taxon>
        <taxon>Nitrospiraceae</taxon>
        <taxon>Leptospirillum</taxon>
    </lineage>
</organism>